<dbReference type="InterPro" id="IPR042258">
    <property type="entry name" value="DGOK_N"/>
</dbReference>
<dbReference type="Pfam" id="PF05035">
    <property type="entry name" value="DGOK"/>
    <property type="match status" value="1"/>
</dbReference>
<comment type="caution">
    <text evidence="1">The sequence shown here is derived from an EMBL/GenBank/DDBJ whole genome shotgun (WGS) entry which is preliminary data.</text>
</comment>
<proteinExistence type="predicted"/>
<keyword evidence="2" id="KW-1185">Reference proteome</keyword>
<organism evidence="1 2">
    <name type="scientific">Sphingomonas lycopersici</name>
    <dbReference type="NCBI Taxonomy" id="2951807"/>
    <lineage>
        <taxon>Bacteria</taxon>
        <taxon>Pseudomonadati</taxon>
        <taxon>Pseudomonadota</taxon>
        <taxon>Alphaproteobacteria</taxon>
        <taxon>Sphingomonadales</taxon>
        <taxon>Sphingomonadaceae</taxon>
        <taxon>Sphingomonas</taxon>
    </lineage>
</organism>
<dbReference type="InterPro" id="IPR007729">
    <property type="entry name" value="DGOK"/>
</dbReference>
<dbReference type="GO" id="GO:0034194">
    <property type="term" value="P:D-galactonate catabolic process"/>
    <property type="evidence" value="ECO:0007669"/>
    <property type="project" value="InterPro"/>
</dbReference>
<accession>A0AA41Z5V5</accession>
<dbReference type="Gene3D" id="3.30.420.310">
    <property type="entry name" value="2-keto-3-deoxy-galactonokinase, C-terminal domain"/>
    <property type="match status" value="1"/>
</dbReference>
<protein>
    <submittedName>
        <fullName evidence="1">2-dehydro-3-deoxygalactonokinase</fullName>
    </submittedName>
</protein>
<dbReference type="Proteomes" id="UP001165565">
    <property type="component" value="Unassembled WGS sequence"/>
</dbReference>
<gene>
    <name evidence="1" type="ORF">NEE01_01375</name>
</gene>
<dbReference type="GO" id="GO:0008671">
    <property type="term" value="F:2-dehydro-3-deoxygalactonokinase activity"/>
    <property type="evidence" value="ECO:0007669"/>
    <property type="project" value="InterPro"/>
</dbReference>
<reference evidence="1" key="1">
    <citation type="submission" date="2022-06" db="EMBL/GenBank/DDBJ databases">
        <title>Sphingomonas sp. nov. isolated from rhizosphere soil of tomato.</title>
        <authorList>
            <person name="Dong H."/>
            <person name="Gao R."/>
        </authorList>
    </citation>
    <scope>NUCLEOTIDE SEQUENCE</scope>
    <source>
        <strain evidence="1">MMSM24</strain>
    </source>
</reference>
<evidence type="ECO:0000313" key="1">
    <source>
        <dbReference type="EMBL" id="MCW6533427.1"/>
    </source>
</evidence>
<dbReference type="EMBL" id="JANFAV010000001">
    <property type="protein sequence ID" value="MCW6533427.1"/>
    <property type="molecule type" value="Genomic_DNA"/>
</dbReference>
<evidence type="ECO:0000313" key="2">
    <source>
        <dbReference type="Proteomes" id="UP001165565"/>
    </source>
</evidence>
<dbReference type="RefSeq" id="WP_265267456.1">
    <property type="nucleotide sequence ID" value="NZ_JANFAV010000001.1"/>
</dbReference>
<sequence length="294" mass="30100">MRNDAAACIAVDWGTTNRRIYRLAADGALLDRHRDGHGIARMTRGDYPAAIVAIRAEDAGAPVILAGMAGSSRGWHEVAYVAAPATIADLAAGAWRGTGENVTILPGVAAAPDAAPDVMRGEEVQILGAIAAGLAPADALFCQPGTHSKWIRTADAAIASFRTAMAGETFGLLRRHSVLSEMLQAEPVAGAAFDDGVARGVEDRDLLGALFSVRAGVLLGRLARHDAASFASGVLIGADVASGVATGESVHLVADAKLGAFYARAIGLRGGTVIAIDSEAAFVAGVNRIREAMA</sequence>
<dbReference type="AlphaFoldDB" id="A0AA41Z5V5"/>
<name>A0AA41Z5V5_9SPHN</name>
<dbReference type="Gene3D" id="3.30.420.300">
    <property type="entry name" value="2-keto-3-deoxy-galactonokinase, substrate binding domain"/>
    <property type="match status" value="1"/>
</dbReference>
<dbReference type="InterPro" id="IPR042257">
    <property type="entry name" value="DGOK_C"/>
</dbReference>